<keyword evidence="1" id="KW-0472">Membrane</keyword>
<protein>
    <recommendedName>
        <fullName evidence="4">DUF4352 domain-containing protein</fullName>
    </recommendedName>
</protein>
<name>A0A4Q9GRC8_9MICO</name>
<gene>
    <name evidence="2" type="ORF">EYE40_03940</name>
</gene>
<dbReference type="RefSeq" id="WP_130980724.1">
    <property type="nucleotide sequence ID" value="NZ_SISG01000001.1"/>
</dbReference>
<evidence type="ECO:0008006" key="4">
    <source>
        <dbReference type="Google" id="ProtNLM"/>
    </source>
</evidence>
<dbReference type="Proteomes" id="UP000294194">
    <property type="component" value="Unassembled WGS sequence"/>
</dbReference>
<reference evidence="3" key="1">
    <citation type="submission" date="2019-02" db="EMBL/GenBank/DDBJ databases">
        <title>Glaciihabitans arcticus sp. nov., a psychrotolerant bacterium isolated from polar soil.</title>
        <authorList>
            <person name="Dahal R.H."/>
        </authorList>
    </citation>
    <scope>NUCLEOTIDE SEQUENCE [LARGE SCALE GENOMIC DNA]</scope>
    <source>
        <strain evidence="3">RP-3-7</strain>
    </source>
</reference>
<organism evidence="2 3">
    <name type="scientific">Glaciihabitans arcticus</name>
    <dbReference type="NCBI Taxonomy" id="2668039"/>
    <lineage>
        <taxon>Bacteria</taxon>
        <taxon>Bacillati</taxon>
        <taxon>Actinomycetota</taxon>
        <taxon>Actinomycetes</taxon>
        <taxon>Micrococcales</taxon>
        <taxon>Microbacteriaceae</taxon>
        <taxon>Glaciihabitans</taxon>
    </lineage>
</organism>
<evidence type="ECO:0000256" key="1">
    <source>
        <dbReference type="SAM" id="Phobius"/>
    </source>
</evidence>
<dbReference type="EMBL" id="SISG01000001">
    <property type="protein sequence ID" value="TBN56614.1"/>
    <property type="molecule type" value="Genomic_DNA"/>
</dbReference>
<feature type="transmembrane region" description="Helical" evidence="1">
    <location>
        <begin position="20"/>
        <end position="40"/>
    </location>
</feature>
<evidence type="ECO:0000313" key="3">
    <source>
        <dbReference type="Proteomes" id="UP000294194"/>
    </source>
</evidence>
<dbReference type="AlphaFoldDB" id="A0A4Q9GRC8"/>
<keyword evidence="1" id="KW-0812">Transmembrane</keyword>
<accession>A0A4Q9GRC8</accession>
<keyword evidence="1" id="KW-1133">Transmembrane helix</keyword>
<keyword evidence="3" id="KW-1185">Reference proteome</keyword>
<proteinExistence type="predicted"/>
<sequence length="209" mass="22341">MTDSPIDPPVASRRRRVPWWVWTLIAIAAVVGLVAAIGGFRDVPITALPRVELGEAHIGSEVRTVVSRAYLSDTQPTTGREADAGSVYLVVEASAENVGTTPSLLDSDLIRVFAGDEISPVDEPSNVIELRSGDVSEFLQPGVAVDLAWIWPVDAGSLDVGDDVFVGIFDQFAVYDHPIWGDDSFGRPTPVARVITSVASYEQLEGAAP</sequence>
<comment type="caution">
    <text evidence="2">The sequence shown here is derived from an EMBL/GenBank/DDBJ whole genome shotgun (WGS) entry which is preliminary data.</text>
</comment>
<evidence type="ECO:0000313" key="2">
    <source>
        <dbReference type="EMBL" id="TBN56614.1"/>
    </source>
</evidence>